<evidence type="ECO:0000256" key="4">
    <source>
        <dbReference type="ARBA" id="ARBA00022516"/>
    </source>
</evidence>
<keyword evidence="5" id="KW-0808">Transferase</keyword>
<dbReference type="GO" id="GO:0005524">
    <property type="term" value="F:ATP binding"/>
    <property type="evidence" value="ECO:0007669"/>
    <property type="project" value="UniProtKB-KW"/>
</dbReference>
<protein>
    <submittedName>
        <fullName evidence="20">Diacylglycerol kinase (ATP)</fullName>
    </submittedName>
</protein>
<feature type="binding site" evidence="17">
    <location>
        <position position="10"/>
    </location>
    <ligand>
        <name>ATP</name>
        <dbReference type="ChEBI" id="CHEBI:30616"/>
    </ligand>
</feature>
<dbReference type="InterPro" id="IPR000829">
    <property type="entry name" value="DAGK"/>
</dbReference>
<dbReference type="PANTHER" id="PTHR34299">
    <property type="entry name" value="DIACYLGLYCEROL KINASE"/>
    <property type="match status" value="1"/>
</dbReference>
<comment type="subcellular location">
    <subcellularLocation>
        <location evidence="1">Cell membrane</location>
        <topology evidence="1">Multi-pass membrane protein</topology>
    </subcellularLocation>
</comment>
<evidence type="ECO:0000256" key="15">
    <source>
        <dbReference type="PIRSR" id="PIRSR600829-1"/>
    </source>
</evidence>
<dbReference type="GO" id="GO:0005886">
    <property type="term" value="C:plasma membrane"/>
    <property type="evidence" value="ECO:0007669"/>
    <property type="project" value="UniProtKB-SubCell"/>
</dbReference>
<dbReference type="AlphaFoldDB" id="A0A562TQL2"/>
<proteinExistence type="inferred from homology"/>
<feature type="active site" description="Proton acceptor" evidence="15">
    <location>
        <position position="63"/>
    </location>
</feature>
<feature type="binding site" evidence="18">
    <location>
        <position position="70"/>
    </location>
    <ligand>
        <name>a divalent metal cation</name>
        <dbReference type="ChEBI" id="CHEBI:60240"/>
    </ligand>
</feature>
<evidence type="ECO:0000256" key="3">
    <source>
        <dbReference type="ARBA" id="ARBA00022475"/>
    </source>
</evidence>
<evidence type="ECO:0000313" key="20">
    <source>
        <dbReference type="EMBL" id="TWI95881.1"/>
    </source>
</evidence>
<dbReference type="GO" id="GO:0016301">
    <property type="term" value="F:kinase activity"/>
    <property type="evidence" value="ECO:0007669"/>
    <property type="project" value="UniProtKB-KW"/>
</dbReference>
<dbReference type="GO" id="GO:0008654">
    <property type="term" value="P:phospholipid biosynthetic process"/>
    <property type="evidence" value="ECO:0007669"/>
    <property type="project" value="UniProtKB-KW"/>
</dbReference>
<keyword evidence="4" id="KW-0444">Lipid biosynthesis</keyword>
<evidence type="ECO:0000313" key="21">
    <source>
        <dbReference type="Proteomes" id="UP000317010"/>
    </source>
</evidence>
<keyword evidence="21" id="KW-1185">Reference proteome</keyword>
<feature type="binding site" evidence="17">
    <location>
        <position position="70"/>
    </location>
    <ligand>
        <name>ATP</name>
        <dbReference type="ChEBI" id="CHEBI:30616"/>
    </ligand>
</feature>
<name>A0A562TQL2_9SPHI</name>
<organism evidence="20 21">
    <name type="scientific">Mucilaginibacter frigoritolerans</name>
    <dbReference type="NCBI Taxonomy" id="652788"/>
    <lineage>
        <taxon>Bacteria</taxon>
        <taxon>Pseudomonadati</taxon>
        <taxon>Bacteroidota</taxon>
        <taxon>Sphingobacteriia</taxon>
        <taxon>Sphingobacteriales</taxon>
        <taxon>Sphingobacteriaceae</taxon>
        <taxon>Mucilaginibacter</taxon>
    </lineage>
</organism>
<evidence type="ECO:0000256" key="12">
    <source>
        <dbReference type="ARBA" id="ARBA00023136"/>
    </source>
</evidence>
<gene>
    <name evidence="20" type="ORF">JN11_04156</name>
</gene>
<keyword evidence="6 19" id="KW-0812">Transmembrane</keyword>
<dbReference type="EMBL" id="VLLI01000014">
    <property type="protein sequence ID" value="TWI95881.1"/>
    <property type="molecule type" value="Genomic_DNA"/>
</dbReference>
<keyword evidence="3" id="KW-1003">Cell membrane</keyword>
<feature type="transmembrane region" description="Helical" evidence="19">
    <location>
        <begin position="90"/>
        <end position="110"/>
    </location>
</feature>
<dbReference type="InterPro" id="IPR036945">
    <property type="entry name" value="DAGK_sf"/>
</dbReference>
<keyword evidence="12 19" id="KW-0472">Membrane</keyword>
<reference evidence="20 21" key="1">
    <citation type="submission" date="2019-07" db="EMBL/GenBank/DDBJ databases">
        <title>Genomic Encyclopedia of Archaeal and Bacterial Type Strains, Phase II (KMG-II): from individual species to whole genera.</title>
        <authorList>
            <person name="Goeker M."/>
        </authorList>
    </citation>
    <scope>NUCLEOTIDE SEQUENCE [LARGE SCALE GENOMIC DNA]</scope>
    <source>
        <strain evidence="20 21">ATCC BAA-1854</strain>
    </source>
</reference>
<keyword evidence="8 20" id="KW-0418">Kinase</keyword>
<comment type="caution">
    <text evidence="20">The sequence shown here is derived from an EMBL/GenBank/DDBJ whole genome shotgun (WGS) entry which is preliminary data.</text>
</comment>
<evidence type="ECO:0000256" key="19">
    <source>
        <dbReference type="SAM" id="Phobius"/>
    </source>
</evidence>
<evidence type="ECO:0000256" key="13">
    <source>
        <dbReference type="ARBA" id="ARBA00023209"/>
    </source>
</evidence>
<dbReference type="Gene3D" id="1.10.287.3610">
    <property type="match status" value="1"/>
</dbReference>
<evidence type="ECO:0000256" key="9">
    <source>
        <dbReference type="ARBA" id="ARBA00022840"/>
    </source>
</evidence>
<keyword evidence="18" id="KW-0479">Metal-binding</keyword>
<accession>A0A562TQL2</accession>
<dbReference type="CDD" id="cd14265">
    <property type="entry name" value="UDPK_IM_like"/>
    <property type="match status" value="1"/>
</dbReference>
<evidence type="ECO:0000256" key="8">
    <source>
        <dbReference type="ARBA" id="ARBA00022777"/>
    </source>
</evidence>
<dbReference type="InterPro" id="IPR033717">
    <property type="entry name" value="UDPK"/>
</dbReference>
<dbReference type="GO" id="GO:0046872">
    <property type="term" value="F:metal ion binding"/>
    <property type="evidence" value="ECO:0007669"/>
    <property type="project" value="UniProtKB-KW"/>
</dbReference>
<keyword evidence="13" id="KW-0594">Phospholipid biosynthesis</keyword>
<evidence type="ECO:0000256" key="18">
    <source>
        <dbReference type="PIRSR" id="PIRSR600829-4"/>
    </source>
</evidence>
<evidence type="ECO:0000256" key="17">
    <source>
        <dbReference type="PIRSR" id="PIRSR600829-3"/>
    </source>
</evidence>
<evidence type="ECO:0000256" key="2">
    <source>
        <dbReference type="ARBA" id="ARBA00005967"/>
    </source>
</evidence>
<keyword evidence="18" id="KW-0460">Magnesium</keyword>
<evidence type="ECO:0000256" key="1">
    <source>
        <dbReference type="ARBA" id="ARBA00004651"/>
    </source>
</evidence>
<feature type="binding site" evidence="17">
    <location>
        <begin position="88"/>
        <end position="89"/>
    </location>
    <ligand>
        <name>ATP</name>
        <dbReference type="ChEBI" id="CHEBI:30616"/>
    </ligand>
</feature>
<keyword evidence="9 17" id="KW-0067">ATP-binding</keyword>
<feature type="binding site" evidence="16">
    <location>
        <position position="63"/>
    </location>
    <ligand>
        <name>substrate</name>
    </ligand>
</feature>
<evidence type="ECO:0000256" key="14">
    <source>
        <dbReference type="ARBA" id="ARBA00023264"/>
    </source>
</evidence>
<sequence length="122" mass="13455">MKKLLRSFGYAFKGLVYATATQLNFRIHLVATVLVFIVGFLLQISLEQWNWIAISICLVLVTEIFNTMIETLVDLVSPGYNEKAGRIKDMSAAAVVIAALFALITALIIFSPKLLALINHAS</sequence>
<dbReference type="PANTHER" id="PTHR34299:SF1">
    <property type="entry name" value="DIACYLGLYCEROL KINASE"/>
    <property type="match status" value="1"/>
</dbReference>
<keyword evidence="14" id="KW-1208">Phospholipid metabolism</keyword>
<evidence type="ECO:0000256" key="11">
    <source>
        <dbReference type="ARBA" id="ARBA00023098"/>
    </source>
</evidence>
<keyword evidence="10 19" id="KW-1133">Transmembrane helix</keyword>
<feature type="transmembrane region" description="Helical" evidence="19">
    <location>
        <begin position="51"/>
        <end position="69"/>
    </location>
</feature>
<comment type="cofactor">
    <cofactor evidence="18">
        <name>Mg(2+)</name>
        <dbReference type="ChEBI" id="CHEBI:18420"/>
    </cofactor>
    <text evidence="18">Mn(2+), Zn(2+), Cd(2+) and Co(2+) support activity to lesser extents.</text>
</comment>
<evidence type="ECO:0000256" key="6">
    <source>
        <dbReference type="ARBA" id="ARBA00022692"/>
    </source>
</evidence>
<dbReference type="Pfam" id="PF01219">
    <property type="entry name" value="DAGK_prokar"/>
    <property type="match status" value="1"/>
</dbReference>
<evidence type="ECO:0000256" key="10">
    <source>
        <dbReference type="ARBA" id="ARBA00022989"/>
    </source>
</evidence>
<evidence type="ECO:0000256" key="7">
    <source>
        <dbReference type="ARBA" id="ARBA00022741"/>
    </source>
</evidence>
<evidence type="ECO:0000256" key="16">
    <source>
        <dbReference type="PIRSR" id="PIRSR600829-2"/>
    </source>
</evidence>
<evidence type="ECO:0000256" key="5">
    <source>
        <dbReference type="ARBA" id="ARBA00022679"/>
    </source>
</evidence>
<dbReference type="OrthoDB" id="1493837at2"/>
<keyword evidence="7 17" id="KW-0547">Nucleotide-binding</keyword>
<feature type="transmembrane region" description="Helical" evidence="19">
    <location>
        <begin position="27"/>
        <end position="45"/>
    </location>
</feature>
<dbReference type="RefSeq" id="WP_144915591.1">
    <property type="nucleotide sequence ID" value="NZ_VLLI01000014.1"/>
</dbReference>
<comment type="similarity">
    <text evidence="2">Belongs to the bacterial diacylglycerol kinase family.</text>
</comment>
<dbReference type="Proteomes" id="UP000317010">
    <property type="component" value="Unassembled WGS sequence"/>
</dbReference>
<keyword evidence="11" id="KW-0443">Lipid metabolism</keyword>